<gene>
    <name evidence="5" type="ORF">C2S53_020464</name>
</gene>
<dbReference type="GO" id="GO:0008270">
    <property type="term" value="F:zinc ion binding"/>
    <property type="evidence" value="ECO:0007669"/>
    <property type="project" value="UniProtKB-KW"/>
</dbReference>
<sequence>MFSSAEIKRCGICSQSVGAGQGEALFTAECSHCFHFSCINNYGYVYRLCPVCNAKWIQLPFQRPFNQFVNEPAEPLQFFDDEPLPHNSNTVADPMSVDEDSHKVTIKAIPERPAVAAGQSASLFAVLVGLKAPSLSDDARSTQSQRAPLDIVTVLDVSGSMNGMKLNLVKRAVHFVIDNLGDCDRLSIVSFSDHATRVLPLKRMSETGRQDARRAVDLLRAGGGTNIVEGLTKGARVLEERRFKNPVATIIFLSDGNDTYNLRGSLLGRNAPEYLHFLPPSIFPRNQSSQLVVPVHSFGFGSDHDPITMHAISEASGGTFSFIESYEMVQDAFASCIGGLMSVVTHELRLKVRSASHGVEIKSIPSGRYRSEVSNQGSQGLINVGDLYADEEKEFLINLSIPIFISQGEDGKTSLLDITCSYKDAVSKQVVEIEGDLVEIKRPEAPTPQDMAVNLEVDRQRNRLRAAESIQKAQEMAEAGNLTGAKELLAKNRDDLMESAAGRAGDGLVRWLEGEMKETERRMGSARMYEQSGRAYAMAGMSSHASQRATSRGNMVAGAAAPLFSMGAMNVVVGSAAPPAACFGGYATPQMANMVKKSRQQSNEGGEGNTSKKE</sequence>
<evidence type="ECO:0000313" key="6">
    <source>
        <dbReference type="Proteomes" id="UP001190926"/>
    </source>
</evidence>
<keyword evidence="6" id="KW-1185">Reference proteome</keyword>
<dbReference type="PANTHER" id="PTHR10579">
    <property type="entry name" value="CALCIUM-ACTIVATED CHLORIDE CHANNEL REGULATOR"/>
    <property type="match status" value="1"/>
</dbReference>
<feature type="domain" description="RING-type" evidence="3">
    <location>
        <begin position="10"/>
        <end position="53"/>
    </location>
</feature>
<dbReference type="Proteomes" id="UP001190926">
    <property type="component" value="Unassembled WGS sequence"/>
</dbReference>
<dbReference type="InterPro" id="IPR001841">
    <property type="entry name" value="Znf_RING"/>
</dbReference>
<protein>
    <submittedName>
        <fullName evidence="5">Uncharacterized protein</fullName>
    </submittedName>
</protein>
<keyword evidence="1" id="KW-0479">Metal-binding</keyword>
<dbReference type="Pfam" id="PF17123">
    <property type="entry name" value="zf-RING_11"/>
    <property type="match status" value="1"/>
</dbReference>
<dbReference type="Pfam" id="PF00092">
    <property type="entry name" value="VWA"/>
    <property type="match status" value="1"/>
</dbReference>
<keyword evidence="1" id="KW-0863">Zinc-finger</keyword>
<dbReference type="PROSITE" id="PS50089">
    <property type="entry name" value="ZF_RING_2"/>
    <property type="match status" value="1"/>
</dbReference>
<dbReference type="SUPFAM" id="SSF57850">
    <property type="entry name" value="RING/U-box"/>
    <property type="match status" value="1"/>
</dbReference>
<dbReference type="InterPro" id="IPR013083">
    <property type="entry name" value="Znf_RING/FYVE/PHD"/>
</dbReference>
<keyword evidence="1" id="KW-0862">Zinc</keyword>
<dbReference type="SMART" id="SM00184">
    <property type="entry name" value="RING"/>
    <property type="match status" value="1"/>
</dbReference>
<comment type="caution">
    <text evidence="5">The sequence shown here is derived from an EMBL/GenBank/DDBJ whole genome shotgun (WGS) entry which is preliminary data.</text>
</comment>
<dbReference type="InterPro" id="IPR051266">
    <property type="entry name" value="CLCR"/>
</dbReference>
<dbReference type="SMART" id="SM00327">
    <property type="entry name" value="VWA"/>
    <property type="match status" value="1"/>
</dbReference>
<dbReference type="InterPro" id="IPR002035">
    <property type="entry name" value="VWF_A"/>
</dbReference>
<dbReference type="AlphaFoldDB" id="A0AAD4JSD6"/>
<dbReference type="PANTHER" id="PTHR10579:SF146">
    <property type="entry name" value="RING-TYPE DOMAIN-CONTAINING PROTEIN"/>
    <property type="match status" value="1"/>
</dbReference>
<feature type="region of interest" description="Disordered" evidence="2">
    <location>
        <begin position="594"/>
        <end position="614"/>
    </location>
</feature>
<dbReference type="Pfam" id="PF14624">
    <property type="entry name" value="Vwaint"/>
    <property type="match status" value="1"/>
</dbReference>
<reference evidence="5 6" key="1">
    <citation type="journal article" date="2021" name="Nat. Commun.">
        <title>Incipient diploidization of the medicinal plant Perilla within 10,000 years.</title>
        <authorList>
            <person name="Zhang Y."/>
            <person name="Shen Q."/>
            <person name="Leng L."/>
            <person name="Zhang D."/>
            <person name="Chen S."/>
            <person name="Shi Y."/>
            <person name="Ning Z."/>
            <person name="Chen S."/>
        </authorList>
    </citation>
    <scope>NUCLEOTIDE SEQUENCE [LARGE SCALE GENOMIC DNA]</scope>
    <source>
        <strain evidence="6">cv. PC099</strain>
    </source>
</reference>
<dbReference type="InterPro" id="IPR032838">
    <property type="entry name" value="Vwaint_dom"/>
</dbReference>
<dbReference type="SUPFAM" id="SSF53300">
    <property type="entry name" value="vWA-like"/>
    <property type="match status" value="1"/>
</dbReference>
<name>A0AAD4JSD6_PERFH</name>
<dbReference type="PROSITE" id="PS50234">
    <property type="entry name" value="VWFA"/>
    <property type="match status" value="1"/>
</dbReference>
<accession>A0AAD4JSD6</accession>
<dbReference type="Gene3D" id="3.40.50.410">
    <property type="entry name" value="von Willebrand factor, type A domain"/>
    <property type="match status" value="1"/>
</dbReference>
<dbReference type="InterPro" id="IPR036465">
    <property type="entry name" value="vWFA_dom_sf"/>
</dbReference>
<evidence type="ECO:0000259" key="3">
    <source>
        <dbReference type="PROSITE" id="PS50089"/>
    </source>
</evidence>
<evidence type="ECO:0000256" key="1">
    <source>
        <dbReference type="PROSITE-ProRule" id="PRU00175"/>
    </source>
</evidence>
<dbReference type="CDD" id="cd01466">
    <property type="entry name" value="vWA_C3HC4_type"/>
    <property type="match status" value="1"/>
</dbReference>
<evidence type="ECO:0000313" key="5">
    <source>
        <dbReference type="EMBL" id="KAH6838290.1"/>
    </source>
</evidence>
<organism evidence="5 6">
    <name type="scientific">Perilla frutescens var. hirtella</name>
    <name type="common">Perilla citriodora</name>
    <name type="synonym">Perilla setoyensis</name>
    <dbReference type="NCBI Taxonomy" id="608512"/>
    <lineage>
        <taxon>Eukaryota</taxon>
        <taxon>Viridiplantae</taxon>
        <taxon>Streptophyta</taxon>
        <taxon>Embryophyta</taxon>
        <taxon>Tracheophyta</taxon>
        <taxon>Spermatophyta</taxon>
        <taxon>Magnoliopsida</taxon>
        <taxon>eudicotyledons</taxon>
        <taxon>Gunneridae</taxon>
        <taxon>Pentapetalae</taxon>
        <taxon>asterids</taxon>
        <taxon>lamiids</taxon>
        <taxon>Lamiales</taxon>
        <taxon>Lamiaceae</taxon>
        <taxon>Nepetoideae</taxon>
        <taxon>Elsholtzieae</taxon>
        <taxon>Perilla</taxon>
    </lineage>
</organism>
<dbReference type="EMBL" id="SDAM02000001">
    <property type="protein sequence ID" value="KAH6838290.1"/>
    <property type="molecule type" value="Genomic_DNA"/>
</dbReference>
<dbReference type="Gene3D" id="3.30.40.10">
    <property type="entry name" value="Zinc/RING finger domain, C3HC4 (zinc finger)"/>
    <property type="match status" value="1"/>
</dbReference>
<proteinExistence type="predicted"/>
<evidence type="ECO:0000256" key="2">
    <source>
        <dbReference type="SAM" id="MobiDB-lite"/>
    </source>
</evidence>
<evidence type="ECO:0000259" key="4">
    <source>
        <dbReference type="PROSITE" id="PS50234"/>
    </source>
</evidence>
<feature type="domain" description="VWFA" evidence="4">
    <location>
        <begin position="150"/>
        <end position="337"/>
    </location>
</feature>